<organismHost>
    <name type="scientific">Homo sapiens</name>
    <name type="common">Human</name>
    <dbReference type="NCBI Taxonomy" id="9606"/>
</organismHost>
<evidence type="ECO:0000256" key="11">
    <source>
        <dbReference type="ARBA" id="ARBA00022581"/>
    </source>
</evidence>
<evidence type="ECO:0000256" key="24">
    <source>
        <dbReference type="ARBA" id="ARBA00023054"/>
    </source>
</evidence>
<dbReference type="GO" id="GO:0016020">
    <property type="term" value="C:membrane"/>
    <property type="evidence" value="ECO:0007669"/>
    <property type="project" value="UniProtKB-UniRule"/>
</dbReference>
<keyword evidence="30 32" id="KW-0449">Lipoprotein</keyword>
<feature type="region of interest" description="MPER; binding to GalCer" evidence="32">
    <location>
        <begin position="655"/>
        <end position="676"/>
    </location>
</feature>
<sequence>MRVREMLRNCPQWWIWGILGFWMLMIYSVGGNLWVTVYYGVPVWKEAKTTLFCASDAKAHEREVHNVWATHACVPTNPNPLEMVMENVTENFNMWKNDMVDQMHEDVISLWDQSLKPCVKLTPLCVTLDCTNVTCNNGTNNVTCNNTTDTEMKNCSFNTTTELRDKMHKEYALFYRLDIVPLKESANNSREEYRLINCNTSTVTQACPKVTFDPIPIHYCTPAGYAILKCNNKTFNGTGPCHNVSTIQCTHGIKPVVSTQLLLNGSIAEEEIIIRSENLTNNAKTIIVQLNKSVEIVCTRPNNNTRKSVRIGPGQAFYATGDIIGDIRQAHCNINESAWNETLQWVGKKLAEHFPNKTISFNSSSGGDLEITTHSFNCRGEFFYCNTSKLFNSTYSPTYSHNDTGGNSTITIPCRIKQIINMWQGVGRAMYANPIAGNITCKSNITGLLLVRDGGTNNSREIFRPGGGNMKDNWRSELYKYKVVEIKPLGIAPTGAKRRVVEREKRGIGAVFLGFLGAAGSTMGAASMALTVQARQILSGIVQQQSNLLRAIEAQQHMLQLTVWGIKQLQTRVLAIERYLKDQQLLGIWGCSGKLICTTAVPWNSSWSNKSQADIWDNMTWMQWDKEINNYTDIIYKLLEESQNQQEQNEKDLLALDKWQNLWSWFNITNWLWYIKIFIMIVGGLIGLRIIFAVLSIINRVRQGYSPLSFQTLTPNPRGPDRLGGIEEEGGEQDRDRSVRLVNGFLALVWDDLRSLCLFSYHRLRDCILIVARVVELLGRSSLRGLQRGWEVLKYLGSLVQYWCLELKKSAISLLDTLAIAVAEGTDRIIEFIQRICRRIRQGFETALL</sequence>
<keyword evidence="17 32" id="KW-1161">Viral attachment to host cell</keyword>
<evidence type="ECO:0000256" key="28">
    <source>
        <dbReference type="ARBA" id="ARBA00023180"/>
    </source>
</evidence>
<dbReference type="GO" id="GO:0019064">
    <property type="term" value="P:fusion of virus membrane with host plasma membrane"/>
    <property type="evidence" value="ECO:0007669"/>
    <property type="project" value="UniProtKB-UniRule"/>
</dbReference>
<dbReference type="HAMAP" id="MF_04083">
    <property type="entry name" value="HIV_ENV"/>
    <property type="match status" value="1"/>
</dbReference>
<evidence type="ECO:0000256" key="13">
    <source>
        <dbReference type="ARBA" id="ARBA00022685"/>
    </source>
</evidence>
<comment type="PTM">
    <text evidence="32">Specific enzymatic cleavages in vivo yield mature proteins. Envelope glycoproteins are synthesized as a inactive precursor that is heavily N-glycosylated and processed likely by host cell furin in the Golgi to yield the mature SU and TM proteins. The cleavage site between SU and TM requires the minimal sequence [KR]-X-[KR]-R. About 2 of the 9 disulfide bonds of gp41 are reduced by P4HB/PDI, following binding to CD4 receptor.</text>
</comment>
<evidence type="ECO:0000256" key="25">
    <source>
        <dbReference type="ARBA" id="ARBA00023136"/>
    </source>
</evidence>
<feature type="domain" description="Retroviral envelope protein GP41-like" evidence="36">
    <location>
        <begin position="523"/>
        <end position="713"/>
    </location>
</feature>
<proteinExistence type="inferred from homology"/>
<evidence type="ECO:0000256" key="12">
    <source>
        <dbReference type="ARBA" id="ARBA00022595"/>
    </source>
</evidence>
<keyword evidence="16 32" id="KW-0732">Signal</keyword>
<keyword evidence="11 32" id="KW-0945">Host-virus interaction</keyword>
<keyword evidence="25 32" id="KW-0472">Membrane</keyword>
<evidence type="ECO:0000256" key="2">
    <source>
        <dbReference type="ARBA" id="ARBA00004433"/>
    </source>
</evidence>
<dbReference type="InterPro" id="IPR037527">
    <property type="entry name" value="Gp160"/>
</dbReference>
<keyword evidence="12 32" id="KW-1162">Viral penetration into host cytoplasm</keyword>
<dbReference type="GO" id="GO:0019082">
    <property type="term" value="P:viral protein processing"/>
    <property type="evidence" value="ECO:0007669"/>
    <property type="project" value="UniProtKB-UniRule"/>
</dbReference>
<dbReference type="InterPro" id="IPR000328">
    <property type="entry name" value="GP41-like"/>
</dbReference>
<comment type="domain">
    <text evidence="32 33">The 17 amino acids long immunosuppressive region is present in many retroviral envelope proteins. Synthetic peptides derived from this relatively conserved sequence inhibit immune function in vitro and in vivo.</text>
</comment>
<dbReference type="Gene3D" id="1.10.287.210">
    <property type="match status" value="1"/>
</dbReference>
<comment type="subcellular location">
    <subcellularLocation>
        <location evidence="3">Host cell membrane</location>
        <topology evidence="3">Peripheral membrane protein</topology>
    </subcellularLocation>
    <subcellularLocation>
        <location evidence="1">Host cell membrane</location>
        <topology evidence="1">Single-pass type I membrane protein</topology>
    </subcellularLocation>
    <subcellularLocation>
        <location evidence="2">Host endosome membrane</location>
        <topology evidence="2">Peripheral membrane protein</topology>
    </subcellularLocation>
    <subcellularLocation>
        <location evidence="5">Host endosome membrane</location>
        <topology evidence="5">Single-pass type I membrane protein</topology>
    </subcellularLocation>
    <subcellularLocation>
        <location evidence="6">Virion membrane</location>
        <topology evidence="6">Peripheral membrane protein</topology>
    </subcellularLocation>
    <subcellularLocation>
        <location evidence="4">Virion membrane</location>
        <topology evidence="4">Single-pass type I membrane protein</topology>
    </subcellularLocation>
</comment>
<evidence type="ECO:0000256" key="14">
    <source>
        <dbReference type="ARBA" id="ARBA00022692"/>
    </source>
</evidence>
<dbReference type="SUPFAM" id="SSF56502">
    <property type="entry name" value="gp120 core"/>
    <property type="match status" value="2"/>
</dbReference>
<comment type="caution">
    <text evidence="32 33">Lacks conserved residue(s) required for the propagation of feature annotation.</text>
</comment>
<feature type="domain" description="Human immunodeficiency virus 1 envelope glycoprotein Gp120" evidence="35">
    <location>
        <begin position="137"/>
        <end position="506"/>
    </location>
</feature>
<feature type="region of interest" description="Immunosuppression" evidence="32">
    <location>
        <begin position="567"/>
        <end position="585"/>
    </location>
</feature>
<reference evidence="37" key="1">
    <citation type="journal article" date="2013" name="J. Virol.">
        <title>Comparison of viral Env proteins from acute and chronic infections with subtype C human immunodeficiency virus type 1 identifies differences in glycosylation and CCR5 utilization and suggests a new strategy for immunogen design.</title>
        <authorList>
            <person name="Ping L.H."/>
            <person name="Joseph S.B."/>
            <person name="Anderson J.A."/>
            <person name="Abrahams M.R."/>
            <person name="Salazar-Gonzalez J.F."/>
            <person name="Kincer L.P."/>
            <person name="Treurnicht F.K."/>
            <person name="Arney L."/>
            <person name="Ojeda S."/>
            <person name="Zhang M."/>
            <person name="Keys J."/>
            <person name="Potter E.L."/>
            <person name="Chu H."/>
            <person name="Moore P."/>
            <person name="Salazar M.G."/>
            <person name="Iyer S."/>
            <person name="Jabara C."/>
            <person name="Kirchherr J."/>
            <person name="Mapanje C."/>
            <person name="Ngandu N."/>
            <person name="Seoighe C."/>
            <person name="Hoffman I."/>
            <person name="Gao F."/>
            <person name="Tang Y."/>
            <person name="Labranche C."/>
            <person name="Lee B."/>
            <person name="Saville A."/>
            <person name="Vermeulen M."/>
            <person name="Fiscus S."/>
            <person name="Morris L."/>
            <person name="Karim S.A."/>
            <person name="Haynes B.F."/>
            <person name="Shaw G.M."/>
            <person name="Korber B.T."/>
            <person name="Hahn B.H."/>
            <person name="Cohen M.S."/>
            <person name="Montefiori D."/>
            <person name="Williamson C."/>
            <person name="Swanstrom R."/>
        </authorList>
    </citation>
    <scope>NUCLEOTIDE SEQUENCE</scope>
    <source>
        <strain evidence="37">C.ZA.01.Du114-H3</strain>
    </source>
</reference>
<comment type="miscellaneous">
    <text evidence="32">Inhibitors targeting HIV-1 viral envelope proteins are used as antiretroviral drugs. Attachment of virions to the cell surface via non-specific interactions and CD4 binding can be blocked by inhibitors that include cyanovirin-N, cyclotriazadisulfonamide analogs, PRO 2000, TNX 355 and PRO 542. In addition, BMS 806 can block CD4-induced conformational changes. Env interactions with the coreceptor molecules can be targeted by CCR5 antagonists including SCH-D, maraviroc (UK 427857) and aplaviroc (GW 873140), and the CXCR4 antagonist AMD 070. Fusion of viral and cellular membranes can be inhibited by peptides such as enfuvirtide and tifuvirtide (T 1249). Resistance to inhibitors associated with mutations in Env are observed. Most of the time, single mutations confer only a modest reduction in drug susceptibility. Combination of several mutations is usually required to develop a high-level drug resistance.</text>
</comment>
<dbReference type="Pfam" id="PF00516">
    <property type="entry name" value="GP120"/>
    <property type="match status" value="1"/>
</dbReference>
<evidence type="ECO:0000256" key="23">
    <source>
        <dbReference type="ARBA" id="ARBA00023046"/>
    </source>
</evidence>
<feature type="coiled-coil region" evidence="32">
    <location>
        <begin position="626"/>
        <end position="660"/>
    </location>
</feature>
<dbReference type="GO" id="GO:0020002">
    <property type="term" value="C:host cell plasma membrane"/>
    <property type="evidence" value="ECO:0007669"/>
    <property type="project" value="UniProtKB-SubCell"/>
</dbReference>
<dbReference type="FunFam" id="2.170.40.20:FF:000003">
    <property type="entry name" value="Envelope glycoprotein gp160"/>
    <property type="match status" value="1"/>
</dbReference>
<feature type="region of interest" description="Disordered" evidence="34">
    <location>
        <begin position="712"/>
        <end position="732"/>
    </location>
</feature>
<dbReference type="EMBL" id="KC863213">
    <property type="protein sequence ID" value="AGV36632.1"/>
    <property type="molecule type" value="Genomic_DNA"/>
</dbReference>
<keyword evidence="15 32" id="KW-0053">Apoptosis</keyword>
<evidence type="ECO:0000256" key="19">
    <source>
        <dbReference type="ARBA" id="ARBA00022870"/>
    </source>
</evidence>
<keyword evidence="26 32" id="KW-0564">Palmitate</keyword>
<evidence type="ECO:0000256" key="15">
    <source>
        <dbReference type="ARBA" id="ARBA00022703"/>
    </source>
</evidence>
<evidence type="ECO:0000256" key="8">
    <source>
        <dbReference type="ARBA" id="ARBA00022510"/>
    </source>
</evidence>
<keyword evidence="28 32" id="KW-0325">Glycoprotein</keyword>
<evidence type="ECO:0000256" key="17">
    <source>
        <dbReference type="ARBA" id="ARBA00022804"/>
    </source>
</evidence>
<evidence type="ECO:0000256" key="33">
    <source>
        <dbReference type="RuleBase" id="RU363095"/>
    </source>
</evidence>
<keyword evidence="9 32" id="KW-1032">Host cell membrane</keyword>
<feature type="disulfide bond" evidence="32">
    <location>
        <begin position="53"/>
        <end position="73"/>
    </location>
</feature>
<evidence type="ECO:0000256" key="7">
    <source>
        <dbReference type="ARBA" id="ARBA00022506"/>
    </source>
</evidence>
<comment type="domain">
    <text evidence="32">The CD4-binding region is targeted by the antibody b12.</text>
</comment>
<feature type="chain" id="PRO_5023566793" description="Envelope glycoprotein gp160" evidence="32">
    <location>
        <begin position="32"/>
        <end position="849"/>
    </location>
</feature>
<evidence type="ECO:0000256" key="34">
    <source>
        <dbReference type="SAM" id="MobiDB-lite"/>
    </source>
</evidence>
<keyword evidence="21 32" id="KW-1164">Virus endocytosis by host</keyword>
<comment type="PTM">
    <text evidence="32">Palmitoylation of the transmembrane protein and of Env polyprotein (prior to its proteolytic cleavage) is essential for their association with host cell membrane lipid rafts. Palmitoylation is therefore required for envelope trafficking to classical lipid rafts, but not for viral replication.</text>
</comment>
<comment type="domain">
    <text evidence="32">The membrane proximal external region (MPER) present in gp41 is a tryptophan-rich region recognized by the antibodies 2F5, Z13, and 4E10. MPER seems to play a role in fusion.</text>
</comment>
<comment type="similarity">
    <text evidence="32">Belongs to the HIV-1 env protein family.</text>
</comment>
<dbReference type="FunFam" id="1.10.287.210:FF:000001">
    <property type="entry name" value="Envelope glycoprotein gp160"/>
    <property type="match status" value="1"/>
</dbReference>
<dbReference type="GO" id="GO:1903908">
    <property type="term" value="P:positive regulation of plasma membrane raft polarization"/>
    <property type="evidence" value="ECO:0007669"/>
    <property type="project" value="UniProtKB-UniRule"/>
</dbReference>
<evidence type="ECO:0000256" key="16">
    <source>
        <dbReference type="ARBA" id="ARBA00022729"/>
    </source>
</evidence>
<evidence type="ECO:0000259" key="35">
    <source>
        <dbReference type="Pfam" id="PF00516"/>
    </source>
</evidence>
<keyword evidence="20 32" id="KW-0261">Viral envelope protein</keyword>
<name>T2CTK1_HV1</name>
<keyword evidence="19 32" id="KW-1043">Host membrane</keyword>
<evidence type="ECO:0000256" key="3">
    <source>
        <dbReference type="ARBA" id="ARBA00004505"/>
    </source>
</evidence>
<dbReference type="GO" id="GO:0044175">
    <property type="term" value="C:host cell endosome membrane"/>
    <property type="evidence" value="ECO:0007669"/>
    <property type="project" value="UniProtKB-SubCell"/>
</dbReference>
<reference evidence="37" key="2">
    <citation type="submission" date="2013-03" db="EMBL/GenBank/DDBJ databases">
        <authorList>
            <person name="Ping L.-H."/>
            <person name="Joseph S.B."/>
            <person name="Anderson J.A."/>
            <person name="Abrahams M.-R."/>
            <person name="Salazar-Gonzalez J.F."/>
            <person name="Kincer L.P."/>
            <person name="Treurnicht F.K."/>
            <person name="Arney L."/>
            <person name="Ojeda S."/>
            <person name="Zhang M."/>
            <person name="Keys J."/>
            <person name="Potter E.L."/>
            <person name="Chu H."/>
            <person name="Moore P."/>
            <person name="Salazar-Gonzalez M."/>
            <person name="Iyer S."/>
            <person name="Jabara C."/>
            <person name="Kirchherr J."/>
            <person name="Mapanje C."/>
            <person name="Ngandu N."/>
            <person name="Seoighe C."/>
            <person name="Hoffman I."/>
            <person name="Gao F."/>
            <person name="Tang Y."/>
            <person name="Labranche C."/>
            <person name="Lee B."/>
            <person name="Saville A."/>
            <person name="Vermeulen M."/>
            <person name="Fiscus S."/>
            <person name="Morris L."/>
            <person name="Karim S.A."/>
            <person name="Haynes B.F."/>
            <person name="Shaw G.M."/>
            <person name="Korber B.T."/>
            <person name="Hahn B.H."/>
            <person name="Cohen M.S."/>
            <person name="Montefiori D."/>
            <person name="Williamson C."/>
            <person name="Swanstrom R."/>
        </authorList>
    </citation>
    <scope>NUCLEOTIDE SEQUENCE</scope>
    <source>
        <strain evidence="37">C.ZA.01.Du114-H3</strain>
    </source>
</reference>
<evidence type="ECO:0000256" key="26">
    <source>
        <dbReference type="ARBA" id="ARBA00023139"/>
    </source>
</evidence>
<accession>T2CTK1</accession>
<keyword evidence="29 32" id="KW-0899">Viral immunoevasion</keyword>
<dbReference type="InterPro" id="IPR036377">
    <property type="entry name" value="Gp120_core_sf"/>
</dbReference>
<dbReference type="FunFam" id="2.170.40.20:FF:000004">
    <property type="entry name" value="Envelope glycoprotein gp160"/>
    <property type="match status" value="1"/>
</dbReference>
<feature type="site" description="Cleavage; by host furin" evidence="32">
    <location>
        <begin position="506"/>
        <end position="507"/>
    </location>
</feature>
<feature type="disulfide bond" evidence="32">
    <location>
        <begin position="220"/>
        <end position="249"/>
    </location>
</feature>
<dbReference type="GO" id="GO:0019031">
    <property type="term" value="C:viral envelope"/>
    <property type="evidence" value="ECO:0007669"/>
    <property type="project" value="UniProtKB-KW"/>
</dbReference>
<keyword evidence="18 32" id="KW-0946">Virion</keyword>
<keyword evidence="24 32" id="KW-0175">Coiled coil</keyword>
<comment type="function">
    <text evidence="32">Transmembrane protein gp41: Acts as a class I viral fusion protein. Under the current model, the protein has at least 3 conformational states: pre-fusion native state, pre-hairpin intermediate state, and post-fusion hairpin state. During fusion of viral and target intracellular membranes, the coiled coil regions (heptad repeats) assume a trimer-of-hairpins structure, positioning the fusion peptide in close proximity to the C-terminal region of the ectodomain. The formation of this structure appears to drive apposition and subsequent fusion of viral and target cell membranes. Complete fusion occurs in host cell endosomes and is dynamin-dependent, however some lipid transfer might occur at the plasma membrane. The virus undergoes clathrin-dependent internalization long before endosomal fusion, thus minimizing the surface exposure of conserved viral epitopes during fusion and reducing the efficacy of inhibitors targeting these epitopes. Membranes fusion leads to delivery of the nucleocapsid into the cytoplasm.</text>
</comment>
<feature type="transmembrane region" description="Helical" evidence="33">
    <location>
        <begin position="13"/>
        <end position="41"/>
    </location>
</feature>
<dbReference type="InterPro" id="IPR000777">
    <property type="entry name" value="HIV1_Gp120"/>
</dbReference>
<feature type="chain" id="PRO_5023566794" description="Transmembrane protein gp41" evidence="32">
    <location>
        <begin position="507"/>
        <end position="849"/>
    </location>
</feature>
<feature type="disulfide bond" evidence="32">
    <location>
        <begin position="591"/>
        <end position="597"/>
    </location>
</feature>
<evidence type="ECO:0000256" key="4">
    <source>
        <dbReference type="ARBA" id="ARBA00004563"/>
    </source>
</evidence>
<feature type="topological domain" description="Cytoplasmic" evidence="32">
    <location>
        <begin position="699"/>
        <end position="849"/>
    </location>
</feature>
<keyword evidence="22 32" id="KW-1133">Transmembrane helix</keyword>
<dbReference type="GO" id="GO:0052031">
    <property type="term" value="P:symbiont-mediated perturbation of host defense response"/>
    <property type="evidence" value="ECO:0007669"/>
    <property type="project" value="UniProtKB-UniRule"/>
</dbReference>
<dbReference type="GO" id="GO:1903911">
    <property type="term" value="P:positive regulation of receptor clustering"/>
    <property type="evidence" value="ECO:0007669"/>
    <property type="project" value="UniProtKB-UniRule"/>
</dbReference>
<dbReference type="Gene3D" id="2.170.40.20">
    <property type="entry name" value="Human immunodeficiency virus 1, Gp160, envelope glycoprotein"/>
    <property type="match status" value="2"/>
</dbReference>
<evidence type="ECO:0000256" key="9">
    <source>
        <dbReference type="ARBA" id="ARBA00022511"/>
    </source>
</evidence>
<evidence type="ECO:0000256" key="21">
    <source>
        <dbReference type="ARBA" id="ARBA00022890"/>
    </source>
</evidence>
<comment type="subcellular location">
    <molecule>Surface protein gp120</molecule>
    <subcellularLocation>
        <location evidence="32">Virion membrane</location>
        <topology evidence="32">Peripheral membrane protein</topology>
    </subcellularLocation>
    <subcellularLocation>
        <location evidence="32">Host cell membrane</location>
        <topology evidence="32">Peripheral membrane protein</topology>
    </subcellularLocation>
    <subcellularLocation>
        <location evidence="32">Host endosome membrane</location>
        <topology evidence="32">Single-pass type I membrane protein</topology>
    </subcellularLocation>
    <text evidence="32">The surface protein is not anchored to the viral envelope, but associates with the extravirion surface through its binding to TM. It is probably concentrated at the site of budding and incorporated into the virions possibly by contacts between the cytoplasmic tail of Env and the N-terminus of Gag.</text>
</comment>
<dbReference type="GO" id="GO:0005198">
    <property type="term" value="F:structural molecule activity"/>
    <property type="evidence" value="ECO:0007669"/>
    <property type="project" value="UniProtKB-UniRule"/>
</dbReference>
<evidence type="ECO:0000313" key="37">
    <source>
        <dbReference type="EMBL" id="AGV36632.1"/>
    </source>
</evidence>
<evidence type="ECO:0000256" key="18">
    <source>
        <dbReference type="ARBA" id="ARBA00022844"/>
    </source>
</evidence>
<feature type="region of interest" description="CD4-binding loop" evidence="32">
    <location>
        <begin position="364"/>
        <end position="374"/>
    </location>
</feature>
<keyword evidence="23 32" id="KW-1039">Host endosome</keyword>
<dbReference type="FunFam" id="1.20.5.490:FF:000001">
    <property type="entry name" value="Envelope glycoprotein gp160"/>
    <property type="match status" value="1"/>
</dbReference>
<keyword evidence="7 32" id="KW-1168">Fusion of virus membrane with host membrane</keyword>
<keyword evidence="13 32" id="KW-0165">Cleavage on pair of basic residues</keyword>
<dbReference type="Gene3D" id="1.20.5.490">
    <property type="entry name" value="Single helix bin"/>
    <property type="match status" value="1"/>
</dbReference>
<keyword evidence="14 32" id="KW-0812">Transmembrane</keyword>
<keyword evidence="31 32" id="KW-1160">Virus entry into host cell</keyword>
<comment type="domain">
    <text evidence="32">Some of the most genetically diverse regions of the viral genome are present in Env. They are called variable regions 1 through 5 (V1 through V5). Coreceptor usage of gp120 is determined mainly by the primary structure of the third variable region (V3) in the outer domain of gp120. The sequence of V3 determines which coreceptor, CCR5 and/or CXCR4 (corresponding to R5/macrophage, X4/T cell and R5X4/T cell and macrophage tropism), is used to trigger the fusion potential of the Env complex, and hence which cells the virus can infect. Binding to CCR5 involves a region adjacent in addition to V3.</text>
</comment>
<comment type="subcellular location">
    <molecule>Transmembrane protein gp41</molecule>
    <subcellularLocation>
        <location evidence="32">Virion membrane</location>
        <topology evidence="32">Single-pass type I membrane protein</topology>
    </subcellularLocation>
    <subcellularLocation>
        <location evidence="32">Host cell membrane</location>
        <topology evidence="32">Single-pass type I membrane protein</topology>
    </subcellularLocation>
    <subcellularLocation>
        <location evidence="32">Host endosome membrane</location>
        <topology evidence="32">Single-pass type I membrane protein</topology>
    </subcellularLocation>
    <text evidence="32">It is probably concentrated at the site of budding and incorporated into the virions possibly by contacts between the cytoplasmic tail of Env and the N-terminus of Gag.</text>
</comment>
<evidence type="ECO:0000256" key="31">
    <source>
        <dbReference type="ARBA" id="ARBA00023296"/>
    </source>
</evidence>
<keyword evidence="27 32" id="KW-1015">Disulfide bond</keyword>
<keyword evidence="8 32" id="KW-1170">Fusion of virus membrane with host endosomal membrane</keyword>
<feature type="lipid moiety-binding region" description="S-palmitoyl cysteine; by host" evidence="32">
    <location>
        <position position="837"/>
    </location>
</feature>
<evidence type="ECO:0000256" key="20">
    <source>
        <dbReference type="ARBA" id="ARBA00022879"/>
    </source>
</evidence>
<dbReference type="CDD" id="cd09909">
    <property type="entry name" value="HIV-1-like_HR1-HR2"/>
    <property type="match status" value="1"/>
</dbReference>
<dbReference type="GO" id="GO:0075512">
    <property type="term" value="P:clathrin-dependent endocytosis of virus by host cell"/>
    <property type="evidence" value="ECO:0007669"/>
    <property type="project" value="UniProtKB-UniRule"/>
</dbReference>
<evidence type="ECO:0000256" key="22">
    <source>
        <dbReference type="ARBA" id="ARBA00022989"/>
    </source>
</evidence>
<dbReference type="GO" id="GO:0019062">
    <property type="term" value="P:virion attachment to host cell"/>
    <property type="evidence" value="ECO:0007669"/>
    <property type="project" value="UniProtKB-UniRule"/>
</dbReference>
<evidence type="ECO:0000256" key="10">
    <source>
        <dbReference type="ARBA" id="ARBA00022570"/>
    </source>
</evidence>
<comment type="function">
    <text evidence="32">Surface protein gp120: Attaches the virus to the host lymphoid cell by binding to the primary receptor CD4. This interaction induces a structural rearrangement creating a high affinity binding site for a chemokine coreceptor like CXCR4 and/or CCR5. Acts as a ligand for CD209/DC-SIGN and CLEC4M/DC-SIGNR, which are respectively found on dendritic cells (DCs), and on endothelial cells of liver sinusoids and lymph node sinuses. These interactions allow capture of viral particles at mucosal surfaces by these cells and subsequent transmission to permissive cells. HIV subverts the migration properties of dendritic cells to gain access to CD4+ T-cells in lymph nodes. Virus transmission to permissive T-cells occurs either in trans (without DCs infection, through viral capture and transmission), or in cis (following DCs productive infection, through the usual CD4-gp120 interaction), thereby inducing a robust infection. In trans infection, bound virions remain infectious over days and it is proposed that they are not degraded, but protected in non-lysosomal acidic organelles within the DCs close to the cell membrane thus contributing to the viral infectious potential during DCs' migration from the periphery to the lymphoid tissues. On arrival at lymphoid tissues, intact virions recycle back to DCs' cell surface allowing virus transmission to CD4+ T-cells.</text>
</comment>
<feature type="disulfide bond" evidence="32">
    <location>
        <begin position="230"/>
        <end position="241"/>
    </location>
</feature>
<comment type="miscellaneous">
    <text evidence="32">HIV-1 lineages are divided in three main groups, M (for Major), O (for Outlier), and N (for New, or Non-M, Non-O). The vast majority of strains found worldwide belong to the group M. Group O seems to be endemic to and largely confined to Cameroon and neighboring countries in West Central Africa, where these viruses represent a small minority of HIV-1 strains. The group N is represented by a limited number of isolates from Cameroonian persons. The group M is further subdivided in 9 clades or subtypes (A to D, F to H, J and K).</text>
</comment>
<evidence type="ECO:0000256" key="27">
    <source>
        <dbReference type="ARBA" id="ARBA00023157"/>
    </source>
</evidence>
<evidence type="ECO:0000256" key="30">
    <source>
        <dbReference type="ARBA" id="ARBA00023288"/>
    </source>
</evidence>
<feature type="transmembrane region" description="Helical" evidence="33">
    <location>
        <begin position="507"/>
        <end position="530"/>
    </location>
</feature>
<dbReference type="Pfam" id="PF00517">
    <property type="entry name" value="GP41"/>
    <property type="match status" value="1"/>
</dbReference>
<organism evidence="37">
    <name type="scientific">Human immunodeficiency virus type 1</name>
    <name type="common">HIV-1</name>
    <dbReference type="NCBI Taxonomy" id="11676"/>
    <lineage>
        <taxon>Viruses</taxon>
        <taxon>Riboviria</taxon>
        <taxon>Pararnavirae</taxon>
        <taxon>Artverviricota</taxon>
        <taxon>Revtraviricetes</taxon>
        <taxon>Ortervirales</taxon>
        <taxon>Retroviridae</taxon>
        <taxon>Orthoretrovirinae</taxon>
        <taxon>Lentivirus</taxon>
        <taxon>Lentivirus humimdef1</taxon>
    </lineage>
</organism>
<comment type="PTM">
    <text evidence="32">Highly glycosylated by host. The high number of glycan on the protein is reffered to as 'glycan shield' because it contributes to hide protein sequence from adaptive immune system.</text>
</comment>
<feature type="lipid moiety-binding region" description="S-palmitoyl cysteine; by host" evidence="32">
    <location>
        <position position="757"/>
    </location>
</feature>
<comment type="subunit">
    <text evidence="32">The mature envelope protein (Env) consists of a homotrimer of non-covalently associated gp120-gp41 heterodimers. The resulting complex protrudes from the virus surface as a spike. There seems to be as few as 10 spikes on the average virion. Surface protein gp120 interacts with host CD4, CCR5 and CXCR4. Gp120 also interacts with the C-type lectins CD209/DC-SIGN and CLEC4M/DC-SIGNR (collectively referred to as DC-SIGN(R)). Gp120 and gp41 interact with GalCer. Gp120 interacts with host ITGA4/ITGB7 complex; on CD4+ T-cells, this interaction results in rapid activation of integrin ITGAL/LFA-1, which facilitates efficient cell-to-cell spreading of HIV-1. Gp120 interacts with cell-associated heparan sulfate; this interaction increases virus infectivity on permissive cells and may be involved in infection of CD4- cells.</text>
</comment>
<dbReference type="GO" id="GO:0039654">
    <property type="term" value="P:fusion of virus membrane with host endosome membrane"/>
    <property type="evidence" value="ECO:0007669"/>
    <property type="project" value="UniProtKB-UniRule"/>
</dbReference>
<evidence type="ECO:0000256" key="1">
    <source>
        <dbReference type="ARBA" id="ARBA00004402"/>
    </source>
</evidence>
<evidence type="ECO:0000256" key="29">
    <source>
        <dbReference type="ARBA" id="ARBA00023280"/>
    </source>
</evidence>
<comment type="domain">
    <text evidence="32">The YXXL motif is involved in determining the exact site of viral release at the surface of infected mononuclear cells and promotes endocytosis. YXXL and di-leucine endocytosis motifs interact directly or indirectly with the clathrin adapter complexes, opperate independently, and their activities are not additive.</text>
</comment>
<evidence type="ECO:0000256" key="5">
    <source>
        <dbReference type="ARBA" id="ARBA00004578"/>
    </source>
</evidence>
<keyword evidence="10 32" id="KW-1165">Clathrin-mediated endocytosis of virus by host</keyword>
<feature type="short sequence motif" description="Di-leucine internalization motif" evidence="32">
    <location>
        <begin position="848"/>
        <end position="849"/>
    </location>
</feature>
<feature type="transmembrane region" description="Helical" evidence="33">
    <location>
        <begin position="671"/>
        <end position="698"/>
    </location>
</feature>
<evidence type="ECO:0000256" key="6">
    <source>
        <dbReference type="ARBA" id="ARBA00004650"/>
    </source>
</evidence>
<feature type="short sequence motif" description="YXXL motif; contains endocytosis signal" evidence="32">
    <location>
        <begin position="705"/>
        <end position="708"/>
    </location>
</feature>
<evidence type="ECO:0000259" key="36">
    <source>
        <dbReference type="Pfam" id="PF00517"/>
    </source>
</evidence>
<dbReference type="SUPFAM" id="SSF58069">
    <property type="entry name" value="Virus ectodomain"/>
    <property type="match status" value="1"/>
</dbReference>
<comment type="function">
    <text evidence="32">Envelope glycoprotein gp160: Oligomerizes in the host endoplasmic reticulum into predominantly trimers. In a second time, gp160 transits in the host Golgi, where glycosylation is completed. The precursor is then proteolytically cleaved in the trans-Golgi and thereby activated by cellular furin or furin-like proteases to produce gp120 and gp41.</text>
</comment>
<protein>
    <recommendedName>
        <fullName evidence="32">Envelope glycoprotein gp160</fullName>
    </recommendedName>
    <alternativeName>
        <fullName evidence="32">Env polyprotein</fullName>
    </alternativeName>
    <component>
        <recommendedName>
            <fullName evidence="32">Surface protein gp120</fullName>
            <shortName evidence="32">SU</shortName>
        </recommendedName>
        <alternativeName>
            <fullName evidence="32">Glycoprotein 120</fullName>
            <shortName evidence="32">gp120</shortName>
        </alternativeName>
    </component>
    <component>
        <recommendedName>
            <fullName evidence="32">Transmembrane protein gp41</fullName>
            <shortName evidence="32">TM</shortName>
        </recommendedName>
        <alternativeName>
            <fullName evidence="32">Glycoprotein 41</fullName>
            <shortName evidence="32">gp41</shortName>
        </alternativeName>
    </component>
</protein>
<evidence type="ECO:0000256" key="32">
    <source>
        <dbReference type="HAMAP-Rule" id="MF_04083"/>
    </source>
</evidence>
<gene>
    <name evidence="32 37" type="primary">env</name>
</gene>
<dbReference type="GO" id="GO:0055036">
    <property type="term" value="C:virion membrane"/>
    <property type="evidence" value="ECO:0007669"/>
    <property type="project" value="UniProtKB-SubCell"/>
</dbReference>